<sequence>MNNNQTPVTLTNVRTPRPETALCGGLHRRVLFTAISVVVATPCNKKKQVTSQVGGRRIA</sequence>
<keyword evidence="2" id="KW-1185">Reference proteome</keyword>
<evidence type="ECO:0000313" key="2">
    <source>
        <dbReference type="Proteomes" id="UP000824890"/>
    </source>
</evidence>
<gene>
    <name evidence="1" type="ORF">HID58_046248</name>
</gene>
<dbReference type="EMBL" id="JAGKQM010000012">
    <property type="protein sequence ID" value="KAH0896680.1"/>
    <property type="molecule type" value="Genomic_DNA"/>
</dbReference>
<proteinExistence type="predicted"/>
<organism evidence="1 2">
    <name type="scientific">Brassica napus</name>
    <name type="common">Rape</name>
    <dbReference type="NCBI Taxonomy" id="3708"/>
    <lineage>
        <taxon>Eukaryota</taxon>
        <taxon>Viridiplantae</taxon>
        <taxon>Streptophyta</taxon>
        <taxon>Embryophyta</taxon>
        <taxon>Tracheophyta</taxon>
        <taxon>Spermatophyta</taxon>
        <taxon>Magnoliopsida</taxon>
        <taxon>eudicotyledons</taxon>
        <taxon>Gunneridae</taxon>
        <taxon>Pentapetalae</taxon>
        <taxon>rosids</taxon>
        <taxon>malvids</taxon>
        <taxon>Brassicales</taxon>
        <taxon>Brassicaceae</taxon>
        <taxon>Brassiceae</taxon>
        <taxon>Brassica</taxon>
    </lineage>
</organism>
<evidence type="ECO:0000313" key="1">
    <source>
        <dbReference type="EMBL" id="KAH0896680.1"/>
    </source>
</evidence>
<reference evidence="1 2" key="1">
    <citation type="submission" date="2021-05" db="EMBL/GenBank/DDBJ databases">
        <title>Genome Assembly of Synthetic Allotetraploid Brassica napus Reveals Homoeologous Exchanges between Subgenomes.</title>
        <authorList>
            <person name="Davis J.T."/>
        </authorList>
    </citation>
    <scope>NUCLEOTIDE SEQUENCE [LARGE SCALE GENOMIC DNA]</scope>
    <source>
        <strain evidence="2">cv. Da-Ae</strain>
        <tissue evidence="1">Seedling</tissue>
    </source>
</reference>
<accession>A0ABQ8AXC0</accession>
<protein>
    <submittedName>
        <fullName evidence="1">Uncharacterized protein</fullName>
    </submittedName>
</protein>
<name>A0ABQ8AXC0_BRANA</name>
<comment type="caution">
    <text evidence="1">The sequence shown here is derived from an EMBL/GenBank/DDBJ whole genome shotgun (WGS) entry which is preliminary data.</text>
</comment>
<dbReference type="Proteomes" id="UP000824890">
    <property type="component" value="Unassembled WGS sequence"/>
</dbReference>